<dbReference type="RefSeq" id="XP_032824636.1">
    <property type="nucleotide sequence ID" value="XM_032968745.1"/>
</dbReference>
<sequence length="226" mass="24793">MSRIYDNKKLEARPLHSETWPRPWEPSAFEQGSGVLLEGILGEISRHVILDSAGAKHRYSVLHVRPERAHRRCWDTGGRELEPNFSETRLVSTGHLFSSYKCEAKGETDRLSESELRRAVAQAKLDSVVGRHGPQGTLPFWVAEDDVKKTELELGDRIRIKTRGDSPFVFSLARVDAGTVTRCNFAGDAAAGASWTDKILGVKSGLDAPPPGASGDGEGAADDEWD</sequence>
<reference evidence="5" key="1">
    <citation type="submission" date="2025-08" db="UniProtKB">
        <authorList>
            <consortium name="RefSeq"/>
        </authorList>
    </citation>
    <scope>IDENTIFICATION</scope>
    <source>
        <tissue evidence="5">Sperm</tissue>
    </source>
</reference>
<dbReference type="PANTHER" id="PTHR31199:SF1">
    <property type="entry name" value="ARPIN"/>
    <property type="match status" value="1"/>
</dbReference>
<evidence type="ECO:0000313" key="4">
    <source>
        <dbReference type="Proteomes" id="UP001318040"/>
    </source>
</evidence>
<dbReference type="Proteomes" id="UP001318040">
    <property type="component" value="Chromosome 40"/>
</dbReference>
<dbReference type="Pfam" id="PF10574">
    <property type="entry name" value="UPF0552"/>
    <property type="match status" value="1"/>
</dbReference>
<feature type="region of interest" description="Disordered" evidence="3">
    <location>
        <begin position="202"/>
        <end position="226"/>
    </location>
</feature>
<accession>A0AAJ7TUV1</accession>
<evidence type="ECO:0000256" key="3">
    <source>
        <dbReference type="SAM" id="MobiDB-lite"/>
    </source>
</evidence>
<evidence type="ECO:0000256" key="1">
    <source>
        <dbReference type="ARBA" id="ARBA00008453"/>
    </source>
</evidence>
<dbReference type="KEGG" id="pmrn:116950730"/>
<dbReference type="GeneID" id="116950730"/>
<proteinExistence type="inferred from homology"/>
<name>A0AAJ7TUV1_PETMA</name>
<dbReference type="GO" id="GO:0051126">
    <property type="term" value="P:negative regulation of actin nucleation"/>
    <property type="evidence" value="ECO:0007669"/>
    <property type="project" value="InterPro"/>
</dbReference>
<organism evidence="4 5">
    <name type="scientific">Petromyzon marinus</name>
    <name type="common">Sea lamprey</name>
    <dbReference type="NCBI Taxonomy" id="7757"/>
    <lineage>
        <taxon>Eukaryota</taxon>
        <taxon>Metazoa</taxon>
        <taxon>Chordata</taxon>
        <taxon>Craniata</taxon>
        <taxon>Vertebrata</taxon>
        <taxon>Cyclostomata</taxon>
        <taxon>Hyperoartia</taxon>
        <taxon>Petromyzontiformes</taxon>
        <taxon>Petromyzontidae</taxon>
        <taxon>Petromyzon</taxon>
    </lineage>
</organism>
<gene>
    <name evidence="5" type="primary">ARPIN</name>
</gene>
<dbReference type="InterPro" id="IPR018889">
    <property type="entry name" value="Arpin"/>
</dbReference>
<keyword evidence="4" id="KW-1185">Reference proteome</keyword>
<protein>
    <recommendedName>
        <fullName evidence="2">Arpin</fullName>
    </recommendedName>
</protein>
<dbReference type="PANTHER" id="PTHR31199">
    <property type="entry name" value="ARPIN"/>
    <property type="match status" value="1"/>
</dbReference>
<evidence type="ECO:0000256" key="2">
    <source>
        <dbReference type="ARBA" id="ARBA00019314"/>
    </source>
</evidence>
<comment type="similarity">
    <text evidence="1">Belongs to the Arpin family.</text>
</comment>
<dbReference type="AlphaFoldDB" id="A0AAJ7TUV1"/>
<dbReference type="CTD" id="348110"/>
<evidence type="ECO:0000313" key="5">
    <source>
        <dbReference type="RefSeq" id="XP_032824636.1"/>
    </source>
</evidence>